<sequence>MENLVDREDEAGVQEYLNERNKLNVLLAQEESYWKQRAKLFWFREGDDNTRFFHASATARKKANKIKRLVDDDGVSCEDQEGMSTIVLDYFYKIFTENEVTSNLMNSSSPRLVSDEQNDFLTGDFTFEEFTAAIKEMHPDKASGPDGLNPAFYQNFWSVMCQEIFKQCKIWLQTRTFPDELNSTNVVLLPKKENATSMKDLSPIALCNVLYKIIAKVLTNRLKLILPSLISENQSAFVKEKSITDNVLIAFEMIHHMNQTKHKRDVGEVALKLDISKAYYRVSWSFLKKRM</sequence>
<gene>
    <name evidence="2" type="ORF">DCAR_0830652</name>
    <name evidence="3" type="ORF">DCAR_0830653</name>
</gene>
<evidence type="ECO:0000313" key="3">
    <source>
        <dbReference type="EMBL" id="WOH11174.1"/>
    </source>
</evidence>
<keyword evidence="4" id="KW-1185">Reference proteome</keyword>
<dbReference type="InterPro" id="IPR052343">
    <property type="entry name" value="Retrotransposon-Effector_Assoc"/>
</dbReference>
<dbReference type="EMBL" id="CP093350">
    <property type="protein sequence ID" value="WOH11174.1"/>
    <property type="molecule type" value="Genomic_DNA"/>
</dbReference>
<dbReference type="Pfam" id="PF00078">
    <property type="entry name" value="RVT_1"/>
    <property type="match status" value="1"/>
</dbReference>
<evidence type="ECO:0000313" key="4">
    <source>
        <dbReference type="Proteomes" id="UP000077755"/>
    </source>
</evidence>
<accession>A0AAF0XNA8</accession>
<dbReference type="PANTHER" id="PTHR46890:SF48">
    <property type="entry name" value="RNA-DIRECTED DNA POLYMERASE"/>
    <property type="match status" value="1"/>
</dbReference>
<dbReference type="CDD" id="cd01650">
    <property type="entry name" value="RT_nLTR_like"/>
    <property type="match status" value="1"/>
</dbReference>
<proteinExistence type="predicted"/>
<name>A0AAF0XNA8_DAUCS</name>
<dbReference type="Proteomes" id="UP000077755">
    <property type="component" value="Chromosome 8"/>
</dbReference>
<reference evidence="2" key="2">
    <citation type="submission" date="2022-03" db="EMBL/GenBank/DDBJ databases">
        <title>Draft title - Genomic analysis of global carrot germplasm unveils the trajectory of domestication and the origin of high carotenoid orange carrot.</title>
        <authorList>
            <person name="Iorizzo M."/>
            <person name="Ellison S."/>
            <person name="Senalik D."/>
            <person name="Macko-Podgorni A."/>
            <person name="Grzebelus D."/>
            <person name="Bostan H."/>
            <person name="Rolling W."/>
            <person name="Curaba J."/>
            <person name="Simon P."/>
        </authorList>
    </citation>
    <scope>NUCLEOTIDE SEQUENCE</scope>
    <source>
        <tissue evidence="2">Leaf</tissue>
    </source>
</reference>
<protein>
    <recommendedName>
        <fullName evidence="1">Reverse transcriptase domain-containing protein</fullName>
    </recommendedName>
</protein>
<dbReference type="EMBL" id="CP093350">
    <property type="protein sequence ID" value="WOH11173.1"/>
    <property type="molecule type" value="Genomic_DNA"/>
</dbReference>
<dbReference type="InterPro" id="IPR000477">
    <property type="entry name" value="RT_dom"/>
</dbReference>
<dbReference type="AlphaFoldDB" id="A0AAF0XNA8"/>
<evidence type="ECO:0000259" key="1">
    <source>
        <dbReference type="Pfam" id="PF00078"/>
    </source>
</evidence>
<reference evidence="2" key="1">
    <citation type="journal article" date="2016" name="Nat. Genet.">
        <title>A high-quality carrot genome assembly provides new insights into carotenoid accumulation and asterid genome evolution.</title>
        <authorList>
            <person name="Iorizzo M."/>
            <person name="Ellison S."/>
            <person name="Senalik D."/>
            <person name="Zeng P."/>
            <person name="Satapoomin P."/>
            <person name="Huang J."/>
            <person name="Bowman M."/>
            <person name="Iovene M."/>
            <person name="Sanseverino W."/>
            <person name="Cavagnaro P."/>
            <person name="Yildiz M."/>
            <person name="Macko-Podgorni A."/>
            <person name="Moranska E."/>
            <person name="Grzebelus E."/>
            <person name="Grzebelus D."/>
            <person name="Ashrafi H."/>
            <person name="Zheng Z."/>
            <person name="Cheng S."/>
            <person name="Spooner D."/>
            <person name="Van Deynze A."/>
            <person name="Simon P."/>
        </authorList>
    </citation>
    <scope>NUCLEOTIDE SEQUENCE</scope>
    <source>
        <tissue evidence="2">Leaf</tissue>
    </source>
</reference>
<dbReference type="PANTHER" id="PTHR46890">
    <property type="entry name" value="NON-LTR RETROLELEMENT REVERSE TRANSCRIPTASE-LIKE PROTEIN-RELATED"/>
    <property type="match status" value="1"/>
</dbReference>
<feature type="domain" description="Reverse transcriptase" evidence="1">
    <location>
        <begin position="190"/>
        <end position="289"/>
    </location>
</feature>
<evidence type="ECO:0000313" key="2">
    <source>
        <dbReference type="EMBL" id="WOH11173.1"/>
    </source>
</evidence>
<organism evidence="2 4">
    <name type="scientific">Daucus carota subsp. sativus</name>
    <name type="common">Carrot</name>
    <dbReference type="NCBI Taxonomy" id="79200"/>
    <lineage>
        <taxon>Eukaryota</taxon>
        <taxon>Viridiplantae</taxon>
        <taxon>Streptophyta</taxon>
        <taxon>Embryophyta</taxon>
        <taxon>Tracheophyta</taxon>
        <taxon>Spermatophyta</taxon>
        <taxon>Magnoliopsida</taxon>
        <taxon>eudicotyledons</taxon>
        <taxon>Gunneridae</taxon>
        <taxon>Pentapetalae</taxon>
        <taxon>asterids</taxon>
        <taxon>campanulids</taxon>
        <taxon>Apiales</taxon>
        <taxon>Apiaceae</taxon>
        <taxon>Apioideae</taxon>
        <taxon>Scandiceae</taxon>
        <taxon>Daucinae</taxon>
        <taxon>Daucus</taxon>
        <taxon>Daucus sect. Daucus</taxon>
    </lineage>
</organism>